<accession>A0AA46VUS8</accession>
<dbReference type="EMBL" id="CP036495">
    <property type="protein sequence ID" value="UZA66859.1"/>
    <property type="molecule type" value="Genomic_DNA"/>
</dbReference>
<sequence length="60" mass="6847">MPIVISQGRQCALMEQACVHVCTRFVRSHWLCRALAALMRPNDLYLMNIHEMASFLLSGL</sequence>
<dbReference type="AlphaFoldDB" id="A0AA46VUS8"/>
<name>A0AA46VUS8_PSEVI</name>
<organism evidence="1 2">
    <name type="scientific">Pseudomonas viridiflava</name>
    <name type="common">Phytomonas viridiflava</name>
    <dbReference type="NCBI Taxonomy" id="33069"/>
    <lineage>
        <taxon>Bacteria</taxon>
        <taxon>Pseudomonadati</taxon>
        <taxon>Pseudomonadota</taxon>
        <taxon>Gammaproteobacteria</taxon>
        <taxon>Pseudomonadales</taxon>
        <taxon>Pseudomonadaceae</taxon>
        <taxon>Pseudomonas</taxon>
    </lineage>
</organism>
<gene>
    <name evidence="1" type="ORF">EZZ81_00870</name>
</gene>
<proteinExistence type="predicted"/>
<dbReference type="Proteomes" id="UP001163644">
    <property type="component" value="Chromosome"/>
</dbReference>
<reference evidence="1" key="1">
    <citation type="submission" date="2019-02" db="EMBL/GenBank/DDBJ databases">
        <authorList>
            <person name="Lutz S."/>
            <person name="Schori C."/>
            <person name="Ahrens C.H."/>
            <person name="Gueguen E."/>
        </authorList>
    </citation>
    <scope>NUCLEOTIDE SEQUENCE</scope>
    <source>
        <strain evidence="1">Psy35</strain>
    </source>
</reference>
<protein>
    <submittedName>
        <fullName evidence="1">Uncharacterized protein</fullName>
    </submittedName>
</protein>
<evidence type="ECO:0000313" key="2">
    <source>
        <dbReference type="Proteomes" id="UP001163644"/>
    </source>
</evidence>
<evidence type="ECO:0000313" key="1">
    <source>
        <dbReference type="EMBL" id="UZA66859.1"/>
    </source>
</evidence>